<gene>
    <name evidence="2" type="ORF">G5V58_21155</name>
</gene>
<dbReference type="Proteomes" id="UP000502996">
    <property type="component" value="Chromosome"/>
</dbReference>
<accession>A0A6G6WI95</accession>
<evidence type="ECO:0000313" key="3">
    <source>
        <dbReference type="Proteomes" id="UP000502996"/>
    </source>
</evidence>
<keyword evidence="1" id="KW-1133">Transmembrane helix</keyword>
<dbReference type="EMBL" id="CP049257">
    <property type="protein sequence ID" value="QIG44942.1"/>
    <property type="molecule type" value="Genomic_DNA"/>
</dbReference>
<keyword evidence="1" id="KW-0472">Membrane</keyword>
<organism evidence="2 3">
    <name type="scientific">Nocardioides anomalus</name>
    <dbReference type="NCBI Taxonomy" id="2712223"/>
    <lineage>
        <taxon>Bacteria</taxon>
        <taxon>Bacillati</taxon>
        <taxon>Actinomycetota</taxon>
        <taxon>Actinomycetes</taxon>
        <taxon>Propionibacteriales</taxon>
        <taxon>Nocardioidaceae</taxon>
        <taxon>Nocardioides</taxon>
    </lineage>
</organism>
<feature type="transmembrane region" description="Helical" evidence="1">
    <location>
        <begin position="107"/>
        <end position="127"/>
    </location>
</feature>
<sequence>MTSPHLEQSLLNASLVVAPVAYLAADTTYAARGWDDGAAGVLAVLASIAYAFLALRVASWLPEGSLLRIALVAAGLVGCAGAVAYGFDSIHTSYGDVELVDRSGAATLIKPLGLFFPLALVLEGAALLRLGARVPGLLAVLAGLAWPVAHIGNLAPLAVGTNVVLVLGFGSLLWQPPTYGRQAATASRSTKSFIG</sequence>
<feature type="transmembrane region" description="Helical" evidence="1">
    <location>
        <begin position="157"/>
        <end position="174"/>
    </location>
</feature>
<reference evidence="2 3" key="1">
    <citation type="submission" date="2020-02" db="EMBL/GenBank/DDBJ databases">
        <title>Full genome sequence of Nocardioides sp. R-3366.</title>
        <authorList>
            <person name="Im W.-T."/>
        </authorList>
    </citation>
    <scope>NUCLEOTIDE SEQUENCE [LARGE SCALE GENOMIC DNA]</scope>
    <source>
        <strain evidence="2 3">R-3366</strain>
    </source>
</reference>
<dbReference type="RefSeq" id="WP_165237008.1">
    <property type="nucleotide sequence ID" value="NZ_CP049257.1"/>
</dbReference>
<protein>
    <submittedName>
        <fullName evidence="2">Uncharacterized protein</fullName>
    </submittedName>
</protein>
<feature type="transmembrane region" description="Helical" evidence="1">
    <location>
        <begin position="37"/>
        <end position="55"/>
    </location>
</feature>
<feature type="transmembrane region" description="Helical" evidence="1">
    <location>
        <begin position="134"/>
        <end position="151"/>
    </location>
</feature>
<keyword evidence="3" id="KW-1185">Reference proteome</keyword>
<dbReference type="KEGG" id="nano:G5V58_21155"/>
<evidence type="ECO:0000313" key="2">
    <source>
        <dbReference type="EMBL" id="QIG44942.1"/>
    </source>
</evidence>
<evidence type="ECO:0000256" key="1">
    <source>
        <dbReference type="SAM" id="Phobius"/>
    </source>
</evidence>
<keyword evidence="1" id="KW-0812">Transmembrane</keyword>
<proteinExistence type="predicted"/>
<dbReference type="AlphaFoldDB" id="A0A6G6WI95"/>
<feature type="transmembrane region" description="Helical" evidence="1">
    <location>
        <begin position="67"/>
        <end position="87"/>
    </location>
</feature>
<name>A0A6G6WI95_9ACTN</name>